<keyword evidence="2" id="KW-0472">Membrane</keyword>
<protein>
    <recommendedName>
        <fullName evidence="3">F-box domain-containing protein</fullName>
    </recommendedName>
</protein>
<evidence type="ECO:0000313" key="5">
    <source>
        <dbReference type="Proteomes" id="UP001396334"/>
    </source>
</evidence>
<dbReference type="Gene3D" id="1.20.1280.50">
    <property type="match status" value="1"/>
</dbReference>
<evidence type="ECO:0000256" key="2">
    <source>
        <dbReference type="SAM" id="Phobius"/>
    </source>
</evidence>
<evidence type="ECO:0000256" key="1">
    <source>
        <dbReference type="SAM" id="Coils"/>
    </source>
</evidence>
<sequence>MTTATSAAVPLGGSASFSALHSDVFQSHILARLDGPSLASLTCVSSQLHALSTEDHLWRNLCSSTWPSVNHPRVQQTVSTFPSGHRSFFSDSYPFPDPRPLKLDVDSSALPTELIFAVDVYYQNEIIYSKVEEIDTSSSWFLSSLFRVDVLDPKDSASSPVKCIGGGDGDETWVKHMEENLRLSWIVIDPVQKRAVNMSSRRAVSVQRHWLTGDVQVRFGTVVAGGERRGCAREWVECGVVVTCCGKEGGEMQMREVSMVMEDIEGKGLNGRESLVILGRVTGDGRRKEGKEKYDDFQQRKKQRKEENQRQEKLLDLACITIGVAGFLTFWSVVLFK</sequence>
<keyword evidence="5" id="KW-1185">Reference proteome</keyword>
<dbReference type="EMBL" id="JBBPBN010000046">
    <property type="protein sequence ID" value="KAK8995280.1"/>
    <property type="molecule type" value="Genomic_DNA"/>
</dbReference>
<dbReference type="PANTHER" id="PTHR33736:SF18">
    <property type="entry name" value="F-BOX DOMAIN-CONTAINING PROTEIN"/>
    <property type="match status" value="1"/>
</dbReference>
<dbReference type="InterPro" id="IPR045283">
    <property type="entry name" value="AT3G44326-like"/>
</dbReference>
<feature type="coiled-coil region" evidence="1">
    <location>
        <begin position="287"/>
        <end position="314"/>
    </location>
</feature>
<dbReference type="Proteomes" id="UP001396334">
    <property type="component" value="Unassembled WGS sequence"/>
</dbReference>
<organism evidence="4 5">
    <name type="scientific">Hibiscus sabdariffa</name>
    <name type="common">roselle</name>
    <dbReference type="NCBI Taxonomy" id="183260"/>
    <lineage>
        <taxon>Eukaryota</taxon>
        <taxon>Viridiplantae</taxon>
        <taxon>Streptophyta</taxon>
        <taxon>Embryophyta</taxon>
        <taxon>Tracheophyta</taxon>
        <taxon>Spermatophyta</taxon>
        <taxon>Magnoliopsida</taxon>
        <taxon>eudicotyledons</taxon>
        <taxon>Gunneridae</taxon>
        <taxon>Pentapetalae</taxon>
        <taxon>rosids</taxon>
        <taxon>malvids</taxon>
        <taxon>Malvales</taxon>
        <taxon>Malvaceae</taxon>
        <taxon>Malvoideae</taxon>
        <taxon>Hibiscus</taxon>
    </lineage>
</organism>
<dbReference type="PANTHER" id="PTHR33736">
    <property type="entry name" value="F-BOX PROTEIN-RELATED"/>
    <property type="match status" value="1"/>
</dbReference>
<keyword evidence="2" id="KW-1133">Transmembrane helix</keyword>
<dbReference type="Pfam" id="PF12937">
    <property type="entry name" value="F-box-like"/>
    <property type="match status" value="1"/>
</dbReference>
<evidence type="ECO:0000259" key="3">
    <source>
        <dbReference type="Pfam" id="PF12937"/>
    </source>
</evidence>
<feature type="transmembrane region" description="Helical" evidence="2">
    <location>
        <begin position="314"/>
        <end position="336"/>
    </location>
</feature>
<comment type="caution">
    <text evidence="4">The sequence shown here is derived from an EMBL/GenBank/DDBJ whole genome shotgun (WGS) entry which is preliminary data.</text>
</comment>
<dbReference type="SUPFAM" id="SSF81383">
    <property type="entry name" value="F-box domain"/>
    <property type="match status" value="1"/>
</dbReference>
<proteinExistence type="predicted"/>
<dbReference type="InterPro" id="IPR001810">
    <property type="entry name" value="F-box_dom"/>
</dbReference>
<feature type="domain" description="F-box" evidence="3">
    <location>
        <begin position="28"/>
        <end position="62"/>
    </location>
</feature>
<evidence type="ECO:0000313" key="4">
    <source>
        <dbReference type="EMBL" id="KAK8995280.1"/>
    </source>
</evidence>
<name>A0ABR2Q4B2_9ROSI</name>
<gene>
    <name evidence="4" type="ORF">V6N11_069721</name>
</gene>
<keyword evidence="2" id="KW-0812">Transmembrane</keyword>
<keyword evidence="1" id="KW-0175">Coiled coil</keyword>
<reference evidence="4 5" key="1">
    <citation type="journal article" date="2024" name="G3 (Bethesda)">
        <title>Genome assembly of Hibiscus sabdariffa L. provides insights into metabolisms of medicinal natural products.</title>
        <authorList>
            <person name="Kim T."/>
        </authorList>
    </citation>
    <scope>NUCLEOTIDE SEQUENCE [LARGE SCALE GENOMIC DNA]</scope>
    <source>
        <strain evidence="4">TK-2024</strain>
        <tissue evidence="4">Old leaves</tissue>
    </source>
</reference>
<accession>A0ABR2Q4B2</accession>
<dbReference type="InterPro" id="IPR036047">
    <property type="entry name" value="F-box-like_dom_sf"/>
</dbReference>